<evidence type="ECO:0008006" key="3">
    <source>
        <dbReference type="Google" id="ProtNLM"/>
    </source>
</evidence>
<dbReference type="RefSeq" id="WP_238745042.1">
    <property type="nucleotide sequence ID" value="NZ_JAKOOW010000002.1"/>
</dbReference>
<dbReference type="Proteomes" id="UP001298424">
    <property type="component" value="Unassembled WGS sequence"/>
</dbReference>
<gene>
    <name evidence="1" type="ORF">MB824_00885</name>
</gene>
<sequence length="235" mass="25880">MKKALIPTLAACLLLGGCMTGIMWERMAGDQYEFAADESDNITAFAVATADSSQLKKGSLILVGEKYWYVLDQGEENTRRLAQLRAQFPKAFSFKSKGNLEANKRYKNNTFVLERREEEKGSFRSEYCLGYQTDNPAEAKQLAALGFDKKPDGYETCSAVTGKMYAVGNLKVPAEYRFESRLPVQLGRSYGKSAPAGNKVAAALLTPLALAADAVATVTVYPIMFRKAWFGDTSM</sequence>
<keyword evidence="2" id="KW-1185">Reference proteome</keyword>
<dbReference type="EMBL" id="JAKOOW010000002">
    <property type="protein sequence ID" value="MCG6503061.1"/>
    <property type="molecule type" value="Genomic_DNA"/>
</dbReference>
<protein>
    <recommendedName>
        <fullName evidence="3">Lipoprotein</fullName>
    </recommendedName>
</protein>
<name>A0ABS9NJU5_9NEIS</name>
<organism evidence="1 2">
    <name type="scientific">Kingella pumchi</name>
    <dbReference type="NCBI Taxonomy" id="2779506"/>
    <lineage>
        <taxon>Bacteria</taxon>
        <taxon>Pseudomonadati</taxon>
        <taxon>Pseudomonadota</taxon>
        <taxon>Betaproteobacteria</taxon>
        <taxon>Neisseriales</taxon>
        <taxon>Neisseriaceae</taxon>
        <taxon>Kingella</taxon>
    </lineage>
</organism>
<evidence type="ECO:0000313" key="1">
    <source>
        <dbReference type="EMBL" id="MCG6503061.1"/>
    </source>
</evidence>
<dbReference type="PROSITE" id="PS51257">
    <property type="entry name" value="PROKAR_LIPOPROTEIN"/>
    <property type="match status" value="1"/>
</dbReference>
<accession>A0ABS9NJU5</accession>
<proteinExistence type="predicted"/>
<comment type="caution">
    <text evidence="1">The sequence shown here is derived from an EMBL/GenBank/DDBJ whole genome shotgun (WGS) entry which is preliminary data.</text>
</comment>
<evidence type="ECO:0000313" key="2">
    <source>
        <dbReference type="Proteomes" id="UP001298424"/>
    </source>
</evidence>
<reference evidence="1 2" key="1">
    <citation type="submission" date="2022-02" db="EMBL/GenBank/DDBJ databases">
        <title>Genome sequence data of Kingella unionensis sp. nov. strain CICC 24913 (CCUG 75125).</title>
        <authorList>
            <person name="Xiao M."/>
        </authorList>
    </citation>
    <scope>NUCLEOTIDE SEQUENCE [LARGE SCALE GENOMIC DNA]</scope>
    <source>
        <strain evidence="1 2">CICC 24913</strain>
    </source>
</reference>